<sequence length="383" mass="43669">MQVFKTLTSTYDFKLRAHPKPACKHAASPTCFGYAALAYLAILSFSFCYSTTSASETADMSPIMKPLHVKNNSLNVPKIYWELVTMYIRSASMYSFECGPYFMATSSIRGKDVLILKHNQDVVLKESKTVMKQMQNLSFILSPIAGLEVHIELVGVRLLPEYEDVAYTHSDNGIVLDTSRRSNMHHWRAPLQEVLNNWCRHPLPIQYYLTMHPYLDRHTTARRQTCINPMATGYNHIKPPLCPSNVPHKSTYFHRSINGQCTQNHKVCAHVCKTWNQSVLPLSLSVPSSFGTSDQSSTVNFFADRMSPQSVTMHCCHLEQTLSPIRNDEILETAKRETRREGFYGTECATKTAEQLNVVCRFPEDQGNRRLFTQPRCFINVIN</sequence>
<evidence type="ECO:0000313" key="2">
    <source>
        <dbReference type="Proteomes" id="UP000286415"/>
    </source>
</evidence>
<dbReference type="AlphaFoldDB" id="A0A3R7DP53"/>
<dbReference type="OrthoDB" id="6247498at2759"/>
<proteinExistence type="predicted"/>
<accession>A0A3R7DP53</accession>
<reference evidence="1 2" key="1">
    <citation type="journal article" date="2018" name="Biotechnol. Adv.">
        <title>Improved genomic resources and new bioinformatic workflow for the carcinogenic parasite Clonorchis sinensis: Biotechnological implications.</title>
        <authorList>
            <person name="Wang D."/>
            <person name="Korhonen P.K."/>
            <person name="Gasser R.B."/>
            <person name="Young N.D."/>
        </authorList>
    </citation>
    <scope>NUCLEOTIDE SEQUENCE [LARGE SCALE GENOMIC DNA]</scope>
    <source>
        <strain evidence="1">Cs-k2</strain>
    </source>
</reference>
<organism evidence="1 2">
    <name type="scientific">Clonorchis sinensis</name>
    <name type="common">Chinese liver fluke</name>
    <dbReference type="NCBI Taxonomy" id="79923"/>
    <lineage>
        <taxon>Eukaryota</taxon>
        <taxon>Metazoa</taxon>
        <taxon>Spiralia</taxon>
        <taxon>Lophotrochozoa</taxon>
        <taxon>Platyhelminthes</taxon>
        <taxon>Trematoda</taxon>
        <taxon>Digenea</taxon>
        <taxon>Opisthorchiida</taxon>
        <taxon>Opisthorchiata</taxon>
        <taxon>Opisthorchiidae</taxon>
        <taxon>Clonorchis</taxon>
    </lineage>
</organism>
<comment type="caution">
    <text evidence="1">The sequence shown here is derived from an EMBL/GenBank/DDBJ whole genome shotgun (WGS) entry which is preliminary data.</text>
</comment>
<dbReference type="InParanoid" id="A0A3R7DP53"/>
<name>A0A3R7DP53_CLOSI</name>
<gene>
    <name evidence="1" type="ORF">CSKR_105663</name>
</gene>
<dbReference type="EMBL" id="NIRI02000042">
    <property type="protein sequence ID" value="KAG5448151.1"/>
    <property type="molecule type" value="Genomic_DNA"/>
</dbReference>
<keyword evidence="2" id="KW-1185">Reference proteome</keyword>
<dbReference type="Proteomes" id="UP000286415">
    <property type="component" value="Unassembled WGS sequence"/>
</dbReference>
<evidence type="ECO:0000313" key="1">
    <source>
        <dbReference type="EMBL" id="KAG5448151.1"/>
    </source>
</evidence>
<reference evidence="1 2" key="2">
    <citation type="journal article" date="2021" name="Genomics">
        <title>High-quality reference genome for Clonorchis sinensis.</title>
        <authorList>
            <person name="Young N.D."/>
            <person name="Stroehlein A.J."/>
            <person name="Kinkar L."/>
            <person name="Wang T."/>
            <person name="Sohn W.M."/>
            <person name="Chang B.C.H."/>
            <person name="Kaur P."/>
            <person name="Weisz D."/>
            <person name="Dudchenko O."/>
            <person name="Aiden E.L."/>
            <person name="Korhonen P.K."/>
            <person name="Gasser R.B."/>
        </authorList>
    </citation>
    <scope>NUCLEOTIDE SEQUENCE [LARGE SCALE GENOMIC DNA]</scope>
    <source>
        <strain evidence="1">Cs-k2</strain>
    </source>
</reference>
<protein>
    <submittedName>
        <fullName evidence="1">Uncharacterized protein</fullName>
    </submittedName>
</protein>